<evidence type="ECO:0000313" key="3">
    <source>
        <dbReference type="EMBL" id="MYN10382.1"/>
    </source>
</evidence>
<protein>
    <recommendedName>
        <fullName evidence="2">Pyruvate carboxyltransferase domain-containing protein</fullName>
    </recommendedName>
</protein>
<dbReference type="EMBL" id="WWCU01000037">
    <property type="protein sequence ID" value="MYN10382.1"/>
    <property type="molecule type" value="Genomic_DNA"/>
</dbReference>
<organism evidence="3 4">
    <name type="scientific">Pseudoduganella aquatica</name>
    <dbReference type="NCBI Taxonomy" id="2660641"/>
    <lineage>
        <taxon>Bacteria</taxon>
        <taxon>Pseudomonadati</taxon>
        <taxon>Pseudomonadota</taxon>
        <taxon>Betaproteobacteria</taxon>
        <taxon>Burkholderiales</taxon>
        <taxon>Oxalobacteraceae</taxon>
        <taxon>Telluria group</taxon>
        <taxon>Pseudoduganella</taxon>
    </lineage>
</organism>
<feature type="domain" description="Pyruvate carboxyltransferase" evidence="2">
    <location>
        <begin position="1"/>
        <end position="66"/>
    </location>
</feature>
<evidence type="ECO:0000313" key="4">
    <source>
        <dbReference type="Proteomes" id="UP000450676"/>
    </source>
</evidence>
<keyword evidence="4" id="KW-1185">Reference proteome</keyword>
<dbReference type="RefSeq" id="WP_161074678.1">
    <property type="nucleotide sequence ID" value="NZ_CP086370.1"/>
</dbReference>
<dbReference type="Proteomes" id="UP000450676">
    <property type="component" value="Unassembled WGS sequence"/>
</dbReference>
<dbReference type="PROSITE" id="PS50991">
    <property type="entry name" value="PYR_CT"/>
    <property type="match status" value="1"/>
</dbReference>
<proteinExistence type="predicted"/>
<dbReference type="GO" id="GO:0003824">
    <property type="term" value="F:catalytic activity"/>
    <property type="evidence" value="ECO:0007669"/>
    <property type="project" value="InterPro"/>
</dbReference>
<dbReference type="InterPro" id="IPR000891">
    <property type="entry name" value="PYR_CT"/>
</dbReference>
<evidence type="ECO:0000256" key="1">
    <source>
        <dbReference type="SAM" id="SignalP"/>
    </source>
</evidence>
<keyword evidence="1" id="KW-0732">Signal</keyword>
<reference evidence="3 4" key="1">
    <citation type="submission" date="2019-12" db="EMBL/GenBank/DDBJ databases">
        <title>Novel species isolated from a subtropical stream in China.</title>
        <authorList>
            <person name="Lu H."/>
        </authorList>
    </citation>
    <scope>NUCLEOTIDE SEQUENCE [LARGE SCALE GENOMIC DNA]</scope>
    <source>
        <strain evidence="3 4">FT127W</strain>
    </source>
</reference>
<dbReference type="AlphaFoldDB" id="A0A7X4HH84"/>
<sequence>MRKTLIVFIFAALWHPSVQAAAGLPAHLASSWGTAESLYAGSAGQTDMQLAVDGFGFMAGSSLVKP</sequence>
<feature type="chain" id="PRO_5030826354" description="Pyruvate carboxyltransferase domain-containing protein" evidence="1">
    <location>
        <begin position="21"/>
        <end position="66"/>
    </location>
</feature>
<comment type="caution">
    <text evidence="3">The sequence shown here is derived from an EMBL/GenBank/DDBJ whole genome shotgun (WGS) entry which is preliminary data.</text>
</comment>
<gene>
    <name evidence="3" type="ORF">GTP77_23965</name>
</gene>
<name>A0A7X4HH84_9BURK</name>
<feature type="signal peptide" evidence="1">
    <location>
        <begin position="1"/>
        <end position="20"/>
    </location>
</feature>
<evidence type="ECO:0000259" key="2">
    <source>
        <dbReference type="PROSITE" id="PS50991"/>
    </source>
</evidence>
<accession>A0A7X4HH84</accession>